<evidence type="ECO:0000256" key="6">
    <source>
        <dbReference type="ARBA" id="ARBA00023242"/>
    </source>
</evidence>
<accession>A0AA88WVV5</accession>
<dbReference type="FunFam" id="2.130.10.10:FF:000495">
    <property type="entry name" value="Transcriptional corepressor LEUNIG"/>
    <property type="match status" value="1"/>
</dbReference>
<keyword evidence="6" id="KW-0539">Nucleus</keyword>
<comment type="caution">
    <text evidence="9">The sequence shown here is derived from an EMBL/GenBank/DDBJ whole genome shotgun (WGS) entry which is preliminary data.</text>
</comment>
<dbReference type="CDD" id="cd00200">
    <property type="entry name" value="WD40"/>
    <property type="match status" value="1"/>
</dbReference>
<dbReference type="Proteomes" id="UP001188597">
    <property type="component" value="Unassembled WGS sequence"/>
</dbReference>
<dbReference type="EMBL" id="JAVXUP010000220">
    <property type="protein sequence ID" value="KAK3033859.1"/>
    <property type="molecule type" value="Genomic_DNA"/>
</dbReference>
<proteinExistence type="predicted"/>
<dbReference type="PROSITE" id="PS50082">
    <property type="entry name" value="WD_REPEATS_2"/>
    <property type="match status" value="5"/>
</dbReference>
<dbReference type="PROSITE" id="PS50294">
    <property type="entry name" value="WD_REPEATS_REGION"/>
    <property type="match status" value="4"/>
</dbReference>
<keyword evidence="4" id="KW-0805">Transcription regulation</keyword>
<dbReference type="SMART" id="SM00320">
    <property type="entry name" value="WD40"/>
    <property type="match status" value="7"/>
</dbReference>
<dbReference type="Pfam" id="PF00400">
    <property type="entry name" value="WD40"/>
    <property type="match status" value="5"/>
</dbReference>
<evidence type="ECO:0000256" key="1">
    <source>
        <dbReference type="ARBA" id="ARBA00004123"/>
    </source>
</evidence>
<dbReference type="PROSITE" id="PS50896">
    <property type="entry name" value="LISH"/>
    <property type="match status" value="1"/>
</dbReference>
<feature type="compositionally biased region" description="Polar residues" evidence="8">
    <location>
        <begin position="524"/>
        <end position="535"/>
    </location>
</feature>
<evidence type="ECO:0000313" key="9">
    <source>
        <dbReference type="EMBL" id="KAK3033859.1"/>
    </source>
</evidence>
<dbReference type="InterPro" id="IPR015943">
    <property type="entry name" value="WD40/YVTN_repeat-like_dom_sf"/>
</dbReference>
<dbReference type="GO" id="GO:0005634">
    <property type="term" value="C:nucleus"/>
    <property type="evidence" value="ECO:0007669"/>
    <property type="project" value="UniProtKB-SubCell"/>
</dbReference>
<feature type="repeat" description="WD" evidence="7">
    <location>
        <begin position="735"/>
        <end position="777"/>
    </location>
</feature>
<feature type="compositionally biased region" description="Polar residues" evidence="8">
    <location>
        <begin position="282"/>
        <end position="293"/>
    </location>
</feature>
<feature type="repeat" description="WD" evidence="7">
    <location>
        <begin position="817"/>
        <end position="857"/>
    </location>
</feature>
<feature type="region of interest" description="Disordered" evidence="8">
    <location>
        <begin position="154"/>
        <end position="188"/>
    </location>
</feature>
<dbReference type="SUPFAM" id="SSF50978">
    <property type="entry name" value="WD40 repeat-like"/>
    <property type="match status" value="1"/>
</dbReference>
<dbReference type="InterPro" id="IPR019775">
    <property type="entry name" value="WD40_repeat_CS"/>
</dbReference>
<dbReference type="PRINTS" id="PR00320">
    <property type="entry name" value="GPROTEINBRPT"/>
</dbReference>
<comment type="subcellular location">
    <subcellularLocation>
        <location evidence="1">Nucleus</location>
    </subcellularLocation>
</comment>
<evidence type="ECO:0000313" key="10">
    <source>
        <dbReference type="Proteomes" id="UP001188597"/>
    </source>
</evidence>
<evidence type="ECO:0000256" key="4">
    <source>
        <dbReference type="ARBA" id="ARBA00023015"/>
    </source>
</evidence>
<dbReference type="InterPro" id="IPR001680">
    <property type="entry name" value="WD40_rpt"/>
</dbReference>
<keyword evidence="3" id="KW-0677">Repeat</keyword>
<evidence type="ECO:0000256" key="7">
    <source>
        <dbReference type="PROSITE-ProRule" id="PRU00221"/>
    </source>
</evidence>
<dbReference type="AlphaFoldDB" id="A0AA88WVV5"/>
<feature type="compositionally biased region" description="Low complexity" evidence="8">
    <location>
        <begin position="536"/>
        <end position="556"/>
    </location>
</feature>
<dbReference type="SMART" id="SM00667">
    <property type="entry name" value="LisH"/>
    <property type="match status" value="1"/>
</dbReference>
<feature type="region of interest" description="Disordered" evidence="8">
    <location>
        <begin position="453"/>
        <end position="593"/>
    </location>
</feature>
<feature type="region of interest" description="Disordered" evidence="8">
    <location>
        <begin position="269"/>
        <end position="296"/>
    </location>
</feature>
<evidence type="ECO:0000256" key="8">
    <source>
        <dbReference type="SAM" id="MobiDB-lite"/>
    </source>
</evidence>
<dbReference type="FunFam" id="2.130.10.10:FF:000353">
    <property type="entry name" value="Transcriptional corepressor LEUNIG"/>
    <property type="match status" value="1"/>
</dbReference>
<organism evidence="9 10">
    <name type="scientific">Escallonia herrerae</name>
    <dbReference type="NCBI Taxonomy" id="1293975"/>
    <lineage>
        <taxon>Eukaryota</taxon>
        <taxon>Viridiplantae</taxon>
        <taxon>Streptophyta</taxon>
        <taxon>Embryophyta</taxon>
        <taxon>Tracheophyta</taxon>
        <taxon>Spermatophyta</taxon>
        <taxon>Magnoliopsida</taxon>
        <taxon>eudicotyledons</taxon>
        <taxon>Gunneridae</taxon>
        <taxon>Pentapetalae</taxon>
        <taxon>asterids</taxon>
        <taxon>campanulids</taxon>
        <taxon>Escalloniales</taxon>
        <taxon>Escalloniaceae</taxon>
        <taxon>Escallonia</taxon>
    </lineage>
</organism>
<gene>
    <name evidence="9" type="ORF">RJ639_032764</name>
</gene>
<feature type="compositionally biased region" description="Low complexity" evidence="8">
    <location>
        <begin position="453"/>
        <end position="474"/>
    </location>
</feature>
<evidence type="ECO:0000256" key="3">
    <source>
        <dbReference type="ARBA" id="ARBA00022737"/>
    </source>
</evidence>
<evidence type="ECO:0000256" key="5">
    <source>
        <dbReference type="ARBA" id="ARBA00023163"/>
    </source>
</evidence>
<feature type="repeat" description="WD" evidence="7">
    <location>
        <begin position="902"/>
        <end position="934"/>
    </location>
</feature>
<keyword evidence="10" id="KW-1185">Reference proteome</keyword>
<feature type="compositionally biased region" description="Polar residues" evidence="8">
    <location>
        <begin position="498"/>
        <end position="516"/>
    </location>
</feature>
<keyword evidence="2 7" id="KW-0853">WD repeat</keyword>
<name>A0AA88WVV5_9ASTE</name>
<feature type="compositionally biased region" description="Polar residues" evidence="8">
    <location>
        <begin position="475"/>
        <end position="487"/>
    </location>
</feature>
<dbReference type="Pfam" id="PF08513">
    <property type="entry name" value="LisH"/>
    <property type="match status" value="1"/>
</dbReference>
<evidence type="ECO:0008006" key="11">
    <source>
        <dbReference type="Google" id="ProtNLM"/>
    </source>
</evidence>
<keyword evidence="5" id="KW-0804">Transcription</keyword>
<dbReference type="InterPro" id="IPR020472">
    <property type="entry name" value="WD40_PAC1"/>
</dbReference>
<sequence>MSQTNWEADKMLDVYIHDYLVKRDLKASAQAFQAEGKVSSDPVAIDAPGGFLFEWWSVFWDIFIARTNEKHSEVAASYIETQLIKAREQQQQQQQPQQPQHPQQQQQQQQMQVQQLLLQRHAQQAQQQQQHQQQQAQQAQQQQQQQQQAQQQQQQQAQQQQRRDGSHLLNGTANGLGGNDPHMRQNPGTANALATQMYEERLKLPLRDPIDDAAMKVEDFHLMFKYRISSLFLTIRVLLQQRFGENVGQLLDPNHASILKSAAAAGQPSGQVLHGTAGGMSPQVQARNQQHSGPTPDIKTEMNPILNPRAAGPEGSLIGIPGSNQGGNNLTLKGWPLTGLDQLRSGLLQQPKSFMQGSQPFHQLQMLTPQHQQQLMLAQQNLTSPSSSDVESRRLRMLLNSRSMSLGKDGLSNSVGDVVQNVGSPLQAGCAVLPRGDPEVLIKLKLAHLQQHQQQQQQQQQNSNQHQLQQHALSGQQPQNSNHSLQQDKIVGAGSVTGDGSMSNSFRGNDQASKNQTGRKRKQPVSSSGPANSSGTANTAGPSPSSAPSTPSTHTPGDVISMPALPHNGSSSKPLMMFGGPDGAGTLTSPSNQLWDDKDLVQADMDRFVEDGSLDDNVESFLSHDDTDPRDPVGRMDVSKGFTFTEINSIRASASKVTCCHFSSDGKLLASGGHDKKVVLWSTDTLKPKTTLEEHSILITDVRFSPSMPRLATSSFDKTVRVWDADNPSYSLRTFTGHSAYVMSLDFHPNKDDLICSCDGDGEIRYWSINNGSCARVFKGGTAQIRFQPRLGRYLAAAAENVVSILDVETQACRHSLQGHTKQIHSVCWDPSGEFLASVSEDSVRVWTLGSGSEAECVHELSCNGNKFHSCVFHPTYSSLLVIGCYESLELWNMSENKTMTLSAHEGLIAGLAVSTVTGLVASASHDKIVKLWK</sequence>
<dbReference type="PANTHER" id="PTHR45093">
    <property type="entry name" value="TRANSCRIPTION ACTIVATOR MSS11"/>
    <property type="match status" value="1"/>
</dbReference>
<dbReference type="PANTHER" id="PTHR45093:SF2">
    <property type="entry name" value="LISH DOMAIN-CONTAINING PROTEIN"/>
    <property type="match status" value="1"/>
</dbReference>
<reference evidence="9" key="1">
    <citation type="submission" date="2022-12" db="EMBL/GenBank/DDBJ databases">
        <title>Draft genome assemblies for two species of Escallonia (Escalloniales).</title>
        <authorList>
            <person name="Chanderbali A."/>
            <person name="Dervinis C."/>
            <person name="Anghel I."/>
            <person name="Soltis D."/>
            <person name="Soltis P."/>
            <person name="Zapata F."/>
        </authorList>
    </citation>
    <scope>NUCLEOTIDE SEQUENCE</scope>
    <source>
        <strain evidence="9">UCBG64.0493</strain>
        <tissue evidence="9">Leaf</tissue>
    </source>
</reference>
<evidence type="ECO:0000256" key="2">
    <source>
        <dbReference type="ARBA" id="ARBA00022574"/>
    </source>
</evidence>
<dbReference type="Gene3D" id="2.130.10.10">
    <property type="entry name" value="YVTN repeat-like/Quinoprotein amine dehydrogenase"/>
    <property type="match status" value="2"/>
</dbReference>
<dbReference type="InterPro" id="IPR036322">
    <property type="entry name" value="WD40_repeat_dom_sf"/>
</dbReference>
<dbReference type="InterPro" id="IPR006594">
    <property type="entry name" value="LisH"/>
</dbReference>
<feature type="repeat" description="WD" evidence="7">
    <location>
        <begin position="692"/>
        <end position="733"/>
    </location>
</feature>
<protein>
    <recommendedName>
        <fullName evidence="11">LEUNIG</fullName>
    </recommendedName>
</protein>
<dbReference type="PROSITE" id="PS00678">
    <property type="entry name" value="WD_REPEATS_1"/>
    <property type="match status" value="1"/>
</dbReference>
<feature type="region of interest" description="Disordered" evidence="8">
    <location>
        <begin position="89"/>
        <end position="108"/>
    </location>
</feature>
<feature type="repeat" description="WD" evidence="7">
    <location>
        <begin position="650"/>
        <end position="691"/>
    </location>
</feature>